<dbReference type="SUPFAM" id="SSF52047">
    <property type="entry name" value="RNI-like"/>
    <property type="match status" value="1"/>
</dbReference>
<comment type="caution">
    <text evidence="1">The sequence shown here is derived from an EMBL/GenBank/DDBJ whole genome shotgun (WGS) entry which is preliminary data.</text>
</comment>
<organism evidence="1 2">
    <name type="scientific">Mortierella alpina</name>
    <name type="common">Oleaginous fungus</name>
    <name type="synonym">Mortierella renispora</name>
    <dbReference type="NCBI Taxonomy" id="64518"/>
    <lineage>
        <taxon>Eukaryota</taxon>
        <taxon>Fungi</taxon>
        <taxon>Fungi incertae sedis</taxon>
        <taxon>Mucoromycota</taxon>
        <taxon>Mortierellomycotina</taxon>
        <taxon>Mortierellomycetes</taxon>
        <taxon>Mortierellales</taxon>
        <taxon>Mortierellaceae</taxon>
        <taxon>Mortierella</taxon>
    </lineage>
</organism>
<dbReference type="InterPro" id="IPR032675">
    <property type="entry name" value="LRR_dom_sf"/>
</dbReference>
<dbReference type="Gene3D" id="3.80.10.10">
    <property type="entry name" value="Ribonuclease Inhibitor"/>
    <property type="match status" value="1"/>
</dbReference>
<evidence type="ECO:0000313" key="2">
    <source>
        <dbReference type="Proteomes" id="UP000738359"/>
    </source>
</evidence>
<dbReference type="AlphaFoldDB" id="A0A9P6IS51"/>
<evidence type="ECO:0000313" key="1">
    <source>
        <dbReference type="EMBL" id="KAF9945336.1"/>
    </source>
</evidence>
<keyword evidence="2" id="KW-1185">Reference proteome</keyword>
<protein>
    <submittedName>
        <fullName evidence="1">Uncharacterized protein</fullName>
    </submittedName>
</protein>
<dbReference type="EMBL" id="JAAAHY010002114">
    <property type="protein sequence ID" value="KAF9945336.1"/>
    <property type="molecule type" value="Genomic_DNA"/>
</dbReference>
<name>A0A9P6IS51_MORAP</name>
<reference evidence="1" key="1">
    <citation type="journal article" date="2020" name="Fungal Divers.">
        <title>Resolving the Mortierellaceae phylogeny through synthesis of multi-gene phylogenetics and phylogenomics.</title>
        <authorList>
            <person name="Vandepol N."/>
            <person name="Liber J."/>
            <person name="Desiro A."/>
            <person name="Na H."/>
            <person name="Kennedy M."/>
            <person name="Barry K."/>
            <person name="Grigoriev I.V."/>
            <person name="Miller A.N."/>
            <person name="O'Donnell K."/>
            <person name="Stajich J.E."/>
            <person name="Bonito G."/>
        </authorList>
    </citation>
    <scope>NUCLEOTIDE SEQUENCE</scope>
    <source>
        <strain evidence="1">CK1249</strain>
    </source>
</reference>
<accession>A0A9P6IS51</accession>
<dbReference type="Proteomes" id="UP000738359">
    <property type="component" value="Unassembled WGS sequence"/>
</dbReference>
<proteinExistence type="predicted"/>
<dbReference type="OrthoDB" id="2405020at2759"/>
<gene>
    <name evidence="1" type="ORF">BGZ70_003887</name>
</gene>
<sequence>MAKPDDPVLAAIYNLKSLQYLAVHSNGLSLITTGSISLLLRACLPLPKLTELRINSRVHSVDIVEDGMDIPDMETIIEEAAVARFSQTPTPGKIKALELPGRPESSANPLAPPLLKSGLLDLESFMVPQFEDDSDPSEVEQLVQESCSNLKHLKCSISTGYLDNSRHVRAFIRGCSGLRSFVADEFCDQDYNTHNDSYNSRFVISDLLSHHRETLEVFELKNCDQVVSGDLQKVLSQCRRLKRFHVSAKFPDLRGSGHQDGDPGFEIEDASEGDWVCTELRELWITLDRKSIFGEDRLYQQIGRLEKLEQLTLDINRRRDPQLYHWGDEDCLELGVDMLGELAGLKNLRSLRMSSCFCSEMGRPEVEFMHEHWPQLTEILILGRKLSNWRTKKHWRWLLSKKPHLSFSTVGVHQMAEVLHYL</sequence>